<keyword evidence="2" id="KW-0560">Oxidoreductase</keyword>
<dbReference type="RefSeq" id="WP_248254858.1">
    <property type="nucleotide sequence ID" value="NZ_JAIWJX010000004.1"/>
</dbReference>
<feature type="domain" description="Acyl-CoA oxidase/dehydrogenase middle" evidence="3">
    <location>
        <begin position="124"/>
        <end position="201"/>
    </location>
</feature>
<dbReference type="InterPro" id="IPR006091">
    <property type="entry name" value="Acyl-CoA_Oxase/DH_mid-dom"/>
</dbReference>
<proteinExistence type="predicted"/>
<dbReference type="SUPFAM" id="SSF56645">
    <property type="entry name" value="Acyl-CoA dehydrogenase NM domain-like"/>
    <property type="match status" value="1"/>
</dbReference>
<dbReference type="EMBL" id="JAIWJX010000004">
    <property type="protein sequence ID" value="MCK6259490.1"/>
    <property type="molecule type" value="Genomic_DNA"/>
</dbReference>
<dbReference type="GO" id="GO:0003995">
    <property type="term" value="F:acyl-CoA dehydrogenase activity"/>
    <property type="evidence" value="ECO:0007669"/>
    <property type="project" value="TreeGrafter"/>
</dbReference>
<dbReference type="SUPFAM" id="SSF47203">
    <property type="entry name" value="Acyl-CoA dehydrogenase C-terminal domain-like"/>
    <property type="match status" value="1"/>
</dbReference>
<evidence type="ECO:0000259" key="3">
    <source>
        <dbReference type="Pfam" id="PF02770"/>
    </source>
</evidence>
<evidence type="ECO:0000313" key="5">
    <source>
        <dbReference type="Proteomes" id="UP001139011"/>
    </source>
</evidence>
<dbReference type="Proteomes" id="UP001139011">
    <property type="component" value="Unassembled WGS sequence"/>
</dbReference>
<protein>
    <submittedName>
        <fullName evidence="4">Acyl-CoA/acyl-ACP dehydrogenase</fullName>
    </submittedName>
</protein>
<dbReference type="Pfam" id="PF02770">
    <property type="entry name" value="Acyl-CoA_dh_M"/>
    <property type="match status" value="1"/>
</dbReference>
<accession>A0A9X1XGH9</accession>
<name>A0A9X1XGH9_9BACL</name>
<evidence type="ECO:0000256" key="1">
    <source>
        <dbReference type="ARBA" id="ARBA00022630"/>
    </source>
</evidence>
<dbReference type="Gene3D" id="2.40.110.10">
    <property type="entry name" value="Butyryl-CoA Dehydrogenase, subunit A, domain 2"/>
    <property type="match status" value="1"/>
</dbReference>
<dbReference type="AlphaFoldDB" id="A0A9X1XGH9"/>
<dbReference type="PANTHER" id="PTHR43884:SF25">
    <property type="entry name" value="ACYL-COA DEHYDROGENASE YDBM-RELATED"/>
    <property type="match status" value="1"/>
</dbReference>
<organism evidence="4 5">
    <name type="scientific">Fictibacillus marinisediminis</name>
    <dbReference type="NCBI Taxonomy" id="2878389"/>
    <lineage>
        <taxon>Bacteria</taxon>
        <taxon>Bacillati</taxon>
        <taxon>Bacillota</taxon>
        <taxon>Bacilli</taxon>
        <taxon>Bacillales</taxon>
        <taxon>Fictibacillaceae</taxon>
        <taxon>Fictibacillus</taxon>
    </lineage>
</organism>
<dbReference type="InterPro" id="IPR036250">
    <property type="entry name" value="AcylCo_DH-like_C"/>
</dbReference>
<dbReference type="PANTHER" id="PTHR43884">
    <property type="entry name" value="ACYL-COA DEHYDROGENASE"/>
    <property type="match status" value="1"/>
</dbReference>
<keyword evidence="5" id="KW-1185">Reference proteome</keyword>
<dbReference type="InterPro" id="IPR046373">
    <property type="entry name" value="Acyl-CoA_Oxase/DH_mid-dom_sf"/>
</dbReference>
<evidence type="ECO:0000256" key="2">
    <source>
        <dbReference type="ARBA" id="ARBA00023002"/>
    </source>
</evidence>
<reference evidence="4" key="1">
    <citation type="submission" date="2021-09" db="EMBL/GenBank/DDBJ databases">
        <title>Genome analysis of Fictibacillus sp. KIGAM418 isolated from marine sediment.</title>
        <authorList>
            <person name="Seo M.-J."/>
            <person name="Cho E.-S."/>
            <person name="Hwang C.Y."/>
        </authorList>
    </citation>
    <scope>NUCLEOTIDE SEQUENCE</scope>
    <source>
        <strain evidence="4">KIGAM418</strain>
    </source>
</reference>
<gene>
    <name evidence="4" type="ORF">LCY76_23240</name>
</gene>
<keyword evidence="1" id="KW-0285">Flavoprotein</keyword>
<sequence length="383" mass="43751">MKNSEMQEKLNHLKTFDEKDIQGKIQYLIDYDFHLLTLNSDITPQKLFYFISTLSSICHNTALCLAMHLYTVWGIRLFSTRNAFTDHCLEQIKDQKKLFASLNEPSLHFIHSKNFKEKDYSITATPVEDGYVVNGIKRFVSMEPLVNYLPVYCRIKNYQGNDYGIITIIIPKETDGVKVNRDWDSISMGPSESNSVCFENVFVPKENVILNSEVFVKETDVLGLFFRLAISSVYVGIGDSALQYVSQKIKSQRIPHHDKPLAFFPGAQFNVAEMLILNETAKSQILELCRSIEGYLYSPRSYATMKELKKKSLITKEYTTISTIKLVEYALKTVGVGGLSSRSPLAKLYQDVVAGPFHPPQKDVLYEIIAKDFLGILPYKSRW</sequence>
<dbReference type="InterPro" id="IPR009100">
    <property type="entry name" value="AcylCoA_DH/oxidase_NM_dom_sf"/>
</dbReference>
<evidence type="ECO:0000313" key="4">
    <source>
        <dbReference type="EMBL" id="MCK6259490.1"/>
    </source>
</evidence>
<comment type="caution">
    <text evidence="4">The sequence shown here is derived from an EMBL/GenBank/DDBJ whole genome shotgun (WGS) entry which is preliminary data.</text>
</comment>
<dbReference type="Gene3D" id="1.20.140.10">
    <property type="entry name" value="Butyryl-CoA Dehydrogenase, subunit A, domain 3"/>
    <property type="match status" value="1"/>
</dbReference>